<dbReference type="NCBIfam" id="TIGR00756">
    <property type="entry name" value="PPR"/>
    <property type="match status" value="2"/>
</dbReference>
<dbReference type="Pfam" id="PF12854">
    <property type="entry name" value="PPR_1"/>
    <property type="match status" value="1"/>
</dbReference>
<comment type="similarity">
    <text evidence="1">Belongs to the PPR family. P subfamily.</text>
</comment>
<evidence type="ECO:0008006" key="6">
    <source>
        <dbReference type="Google" id="ProtNLM"/>
    </source>
</evidence>
<dbReference type="EMBL" id="JBGMDY010000003">
    <property type="protein sequence ID" value="KAL2340278.1"/>
    <property type="molecule type" value="Genomic_DNA"/>
</dbReference>
<name>A0ABD1MXZ3_9FABA</name>
<keyword evidence="5" id="KW-1185">Reference proteome</keyword>
<dbReference type="Gene3D" id="1.25.40.10">
    <property type="entry name" value="Tetratricopeptide repeat domain"/>
    <property type="match status" value="1"/>
</dbReference>
<evidence type="ECO:0000256" key="3">
    <source>
        <dbReference type="PROSITE-ProRule" id="PRU00708"/>
    </source>
</evidence>
<sequence length="122" mass="13858">MLKEIQNTGRMPDVVSYNTVIKGFCRKGLMQEAIRVLLEITTKGIQPSIVTYNTFLSSNVGMELFGEANEVIIFMIEQNCRPCELTYKIVVDGYCKAGKYQEAMDFVSKIKDINISFLMINL</sequence>
<gene>
    <name evidence="4" type="ORF">Fmac_008218</name>
</gene>
<evidence type="ECO:0000256" key="2">
    <source>
        <dbReference type="ARBA" id="ARBA00022737"/>
    </source>
</evidence>
<dbReference type="AlphaFoldDB" id="A0ABD1MXZ3"/>
<dbReference type="Proteomes" id="UP001603857">
    <property type="component" value="Unassembled WGS sequence"/>
</dbReference>
<dbReference type="Pfam" id="PF13041">
    <property type="entry name" value="PPR_2"/>
    <property type="match status" value="1"/>
</dbReference>
<comment type="caution">
    <text evidence="4">The sequence shown here is derived from an EMBL/GenBank/DDBJ whole genome shotgun (WGS) entry which is preliminary data.</text>
</comment>
<protein>
    <recommendedName>
        <fullName evidence="6">Pentatricopeptide repeat-containing protein</fullName>
    </recommendedName>
</protein>
<dbReference type="InterPro" id="IPR050872">
    <property type="entry name" value="PPR_P_subfamily"/>
</dbReference>
<feature type="repeat" description="PPR" evidence="3">
    <location>
        <begin position="13"/>
        <end position="47"/>
    </location>
</feature>
<accession>A0ABD1MXZ3</accession>
<feature type="repeat" description="PPR" evidence="3">
    <location>
        <begin position="83"/>
        <end position="117"/>
    </location>
</feature>
<dbReference type="InterPro" id="IPR002885">
    <property type="entry name" value="PPR_rpt"/>
</dbReference>
<organism evidence="4 5">
    <name type="scientific">Flemingia macrophylla</name>
    <dbReference type="NCBI Taxonomy" id="520843"/>
    <lineage>
        <taxon>Eukaryota</taxon>
        <taxon>Viridiplantae</taxon>
        <taxon>Streptophyta</taxon>
        <taxon>Embryophyta</taxon>
        <taxon>Tracheophyta</taxon>
        <taxon>Spermatophyta</taxon>
        <taxon>Magnoliopsida</taxon>
        <taxon>eudicotyledons</taxon>
        <taxon>Gunneridae</taxon>
        <taxon>Pentapetalae</taxon>
        <taxon>rosids</taxon>
        <taxon>fabids</taxon>
        <taxon>Fabales</taxon>
        <taxon>Fabaceae</taxon>
        <taxon>Papilionoideae</taxon>
        <taxon>50 kb inversion clade</taxon>
        <taxon>NPAAA clade</taxon>
        <taxon>indigoferoid/millettioid clade</taxon>
        <taxon>Phaseoleae</taxon>
        <taxon>Flemingia</taxon>
    </lineage>
</organism>
<dbReference type="PROSITE" id="PS51375">
    <property type="entry name" value="PPR"/>
    <property type="match status" value="2"/>
</dbReference>
<proteinExistence type="inferred from homology"/>
<keyword evidence="2" id="KW-0677">Repeat</keyword>
<evidence type="ECO:0000313" key="4">
    <source>
        <dbReference type="EMBL" id="KAL2340278.1"/>
    </source>
</evidence>
<dbReference type="PANTHER" id="PTHR46128">
    <property type="entry name" value="MITOCHONDRIAL GROUP I INTRON SPLICING FACTOR CCM1"/>
    <property type="match status" value="1"/>
</dbReference>
<evidence type="ECO:0000313" key="5">
    <source>
        <dbReference type="Proteomes" id="UP001603857"/>
    </source>
</evidence>
<reference evidence="4 5" key="1">
    <citation type="submission" date="2024-08" db="EMBL/GenBank/DDBJ databases">
        <title>Insights into the chromosomal genome structure of Flemingia macrophylla.</title>
        <authorList>
            <person name="Ding Y."/>
            <person name="Zhao Y."/>
            <person name="Bi W."/>
            <person name="Wu M."/>
            <person name="Zhao G."/>
            <person name="Gong Y."/>
            <person name="Li W."/>
            <person name="Zhang P."/>
        </authorList>
    </citation>
    <scope>NUCLEOTIDE SEQUENCE [LARGE SCALE GENOMIC DNA]</scope>
    <source>
        <strain evidence="4">DYQJB</strain>
        <tissue evidence="4">Leaf</tissue>
    </source>
</reference>
<dbReference type="PANTHER" id="PTHR46128:SF211">
    <property type="entry name" value="PENTACOTRIPEPTIDE-REPEAT REGION OF PRORP DOMAIN-CONTAINING PROTEIN"/>
    <property type="match status" value="1"/>
</dbReference>
<evidence type="ECO:0000256" key="1">
    <source>
        <dbReference type="ARBA" id="ARBA00007626"/>
    </source>
</evidence>
<dbReference type="InterPro" id="IPR011990">
    <property type="entry name" value="TPR-like_helical_dom_sf"/>
</dbReference>